<evidence type="ECO:0000313" key="2">
    <source>
        <dbReference type="EMBL" id="MFK2930634.1"/>
    </source>
</evidence>
<reference evidence="2 3" key="1">
    <citation type="submission" date="2020-10" db="EMBL/GenBank/DDBJ databases">
        <title>Phylogeny of dyella-like bacteria.</title>
        <authorList>
            <person name="Fu J."/>
        </authorList>
    </citation>
    <scope>NUCLEOTIDE SEQUENCE [LARGE SCALE GENOMIC DNA]</scope>
    <source>
        <strain evidence="2 3">DKC-1</strain>
    </source>
</reference>
<keyword evidence="3" id="KW-1185">Reference proteome</keyword>
<accession>A0ABW8KES3</accession>
<dbReference type="Gene3D" id="3.40.630.30">
    <property type="match status" value="1"/>
</dbReference>
<protein>
    <submittedName>
        <fullName evidence="2">GNAT family N-acetyltransferase</fullName>
    </submittedName>
</protein>
<dbReference type="InterPro" id="IPR016181">
    <property type="entry name" value="Acyl_CoA_acyltransferase"/>
</dbReference>
<dbReference type="InterPro" id="IPR000182">
    <property type="entry name" value="GNAT_dom"/>
</dbReference>
<sequence>MNGAAASGYRTEVAELPRDRDVVLALWNGNLGDPARHAGKLDWFYQHHPFGEPLLQLLRHDGEVIGSCGVAPRRMLWRGREIRAGLLADMAVDARHRTLGPALMLQESLLAAATDRFDLVYGFPNRKSLPVVKRLGFAVLGEMPRYSRVLRHAGYLQRSLPRWLALPLGGLLDASFALRDRLQTLGAPRLVATWSEQVDPRMEALWQASSHGQGLLGARDTAMLRWRFDQTPLGHTRYLLLSDSADGPLRAWFACEVVGSVLRVCDYWCVRGTAGIDIALVLALVRIAHRGRHASISLEHAASVEQLAGWQRAGFVCRDSQPVVGKWLGGGPAPAAMAQDWYLTAGDEDE</sequence>
<feature type="domain" description="N-acetyltransferase" evidence="1">
    <location>
        <begin position="11"/>
        <end position="161"/>
    </location>
</feature>
<dbReference type="RefSeq" id="WP_404537718.1">
    <property type="nucleotide sequence ID" value="NZ_JADIKL010000003.1"/>
</dbReference>
<comment type="caution">
    <text evidence="2">The sequence shown here is derived from an EMBL/GenBank/DDBJ whole genome shotgun (WGS) entry which is preliminary data.</text>
</comment>
<gene>
    <name evidence="2" type="ORF">ISP14_07500</name>
</gene>
<dbReference type="SUPFAM" id="SSF55729">
    <property type="entry name" value="Acyl-CoA N-acyltransferases (Nat)"/>
    <property type="match status" value="1"/>
</dbReference>
<dbReference type="PROSITE" id="PS51186">
    <property type="entry name" value="GNAT"/>
    <property type="match status" value="1"/>
</dbReference>
<proteinExistence type="predicted"/>
<dbReference type="EMBL" id="JADIKL010000003">
    <property type="protein sequence ID" value="MFK2930634.1"/>
    <property type="molecule type" value="Genomic_DNA"/>
</dbReference>
<evidence type="ECO:0000313" key="3">
    <source>
        <dbReference type="Proteomes" id="UP001620397"/>
    </source>
</evidence>
<dbReference type="Proteomes" id="UP001620397">
    <property type="component" value="Unassembled WGS sequence"/>
</dbReference>
<evidence type="ECO:0000259" key="1">
    <source>
        <dbReference type="PROSITE" id="PS51186"/>
    </source>
</evidence>
<name>A0ABW8KES3_9GAMM</name>
<organism evidence="2 3">
    <name type="scientific">Dyella agri</name>
    <dbReference type="NCBI Taxonomy" id="1926869"/>
    <lineage>
        <taxon>Bacteria</taxon>
        <taxon>Pseudomonadati</taxon>
        <taxon>Pseudomonadota</taxon>
        <taxon>Gammaproteobacteria</taxon>
        <taxon>Lysobacterales</taxon>
        <taxon>Rhodanobacteraceae</taxon>
        <taxon>Dyella</taxon>
    </lineage>
</organism>